<dbReference type="EMBL" id="QKWP01000742">
    <property type="protein sequence ID" value="RIB15467.1"/>
    <property type="molecule type" value="Genomic_DNA"/>
</dbReference>
<gene>
    <name evidence="6" type="ORF">C2G38_1578732</name>
</gene>
<dbReference type="PROSITE" id="PS00109">
    <property type="entry name" value="PROTEIN_KINASE_TYR"/>
    <property type="match status" value="1"/>
</dbReference>
<proteinExistence type="predicted"/>
<dbReference type="InterPro" id="IPR000719">
    <property type="entry name" value="Prot_kinase_dom"/>
</dbReference>
<comment type="caution">
    <text evidence="6">The sequence shown here is derived from an EMBL/GenBank/DDBJ whole genome shotgun (WGS) entry which is preliminary data.</text>
</comment>
<dbReference type="PANTHER" id="PTHR44329:SF288">
    <property type="entry name" value="MITOGEN-ACTIVATED PROTEIN KINASE KINASE KINASE 20"/>
    <property type="match status" value="1"/>
</dbReference>
<evidence type="ECO:0000256" key="3">
    <source>
        <dbReference type="ARBA" id="ARBA00022777"/>
    </source>
</evidence>
<sequence length="201" mass="23009">MQLTKQDDAKKIDPSELSEPIKSIIRGGKVFKKLYKSTEVACKPNDGPNKNVMAILGKLGLSPQILKFYGHSTVNNLQVMILEWAELGNLRELYEKHDIPWTRKIDIAKNILLGLLFLRTVNIFHQDVRCENVFVLSDLSVKVGNFGCAREVDGNSRNFSGLTTNIVRWMAPELINKFINLNHYENKKLYTFNCEIFSYSL</sequence>
<evidence type="ECO:0000259" key="5">
    <source>
        <dbReference type="PROSITE" id="PS50011"/>
    </source>
</evidence>
<evidence type="ECO:0000313" key="6">
    <source>
        <dbReference type="EMBL" id="RIB15467.1"/>
    </source>
</evidence>
<evidence type="ECO:0000256" key="4">
    <source>
        <dbReference type="ARBA" id="ARBA00022840"/>
    </source>
</evidence>
<evidence type="ECO:0000256" key="2">
    <source>
        <dbReference type="ARBA" id="ARBA00022741"/>
    </source>
</evidence>
<keyword evidence="4" id="KW-0067">ATP-binding</keyword>
<dbReference type="InterPro" id="IPR008266">
    <property type="entry name" value="Tyr_kinase_AS"/>
</dbReference>
<dbReference type="AlphaFoldDB" id="A0A397V245"/>
<dbReference type="STRING" id="44941.A0A397V245"/>
<dbReference type="OrthoDB" id="1668230at2759"/>
<reference evidence="6 7" key="1">
    <citation type="submission" date="2018-06" db="EMBL/GenBank/DDBJ databases">
        <title>Comparative genomics reveals the genomic features of Rhizophagus irregularis, R. cerebriforme, R. diaphanum and Gigaspora rosea, and their symbiotic lifestyle signature.</title>
        <authorList>
            <person name="Morin E."/>
            <person name="San Clemente H."/>
            <person name="Chen E.C.H."/>
            <person name="De La Providencia I."/>
            <person name="Hainaut M."/>
            <person name="Kuo A."/>
            <person name="Kohler A."/>
            <person name="Murat C."/>
            <person name="Tang N."/>
            <person name="Roy S."/>
            <person name="Loubradou J."/>
            <person name="Henrissat B."/>
            <person name="Grigoriev I.V."/>
            <person name="Corradi N."/>
            <person name="Roux C."/>
            <person name="Martin F.M."/>
        </authorList>
    </citation>
    <scope>NUCLEOTIDE SEQUENCE [LARGE SCALE GENOMIC DNA]</scope>
    <source>
        <strain evidence="6 7">DAOM 194757</strain>
    </source>
</reference>
<dbReference type="PANTHER" id="PTHR44329">
    <property type="entry name" value="SERINE/THREONINE-PROTEIN KINASE TNNI3K-RELATED"/>
    <property type="match status" value="1"/>
</dbReference>
<keyword evidence="3 6" id="KW-0418">Kinase</keyword>
<evidence type="ECO:0000256" key="1">
    <source>
        <dbReference type="ARBA" id="ARBA00022679"/>
    </source>
</evidence>
<dbReference type="Gene3D" id="1.10.510.10">
    <property type="entry name" value="Transferase(Phosphotransferase) domain 1"/>
    <property type="match status" value="1"/>
</dbReference>
<accession>A0A397V245</accession>
<keyword evidence="2" id="KW-0547">Nucleotide-binding</keyword>
<dbReference type="InterPro" id="IPR051681">
    <property type="entry name" value="Ser/Thr_Kinases-Pseudokinases"/>
</dbReference>
<dbReference type="Pfam" id="PF07714">
    <property type="entry name" value="PK_Tyr_Ser-Thr"/>
    <property type="match status" value="1"/>
</dbReference>
<organism evidence="6 7">
    <name type="scientific">Gigaspora rosea</name>
    <dbReference type="NCBI Taxonomy" id="44941"/>
    <lineage>
        <taxon>Eukaryota</taxon>
        <taxon>Fungi</taxon>
        <taxon>Fungi incertae sedis</taxon>
        <taxon>Mucoromycota</taxon>
        <taxon>Glomeromycotina</taxon>
        <taxon>Glomeromycetes</taxon>
        <taxon>Diversisporales</taxon>
        <taxon>Gigasporaceae</taxon>
        <taxon>Gigaspora</taxon>
    </lineage>
</organism>
<keyword evidence="1" id="KW-0808">Transferase</keyword>
<feature type="domain" description="Protein kinase" evidence="5">
    <location>
        <begin position="1"/>
        <end position="201"/>
    </location>
</feature>
<dbReference type="Proteomes" id="UP000266673">
    <property type="component" value="Unassembled WGS sequence"/>
</dbReference>
<dbReference type="GO" id="GO:0005524">
    <property type="term" value="F:ATP binding"/>
    <property type="evidence" value="ECO:0007669"/>
    <property type="project" value="UniProtKB-KW"/>
</dbReference>
<keyword evidence="7" id="KW-1185">Reference proteome</keyword>
<dbReference type="PROSITE" id="PS50011">
    <property type="entry name" value="PROTEIN_KINASE_DOM"/>
    <property type="match status" value="1"/>
</dbReference>
<dbReference type="InterPro" id="IPR001245">
    <property type="entry name" value="Ser-Thr/Tyr_kinase_cat_dom"/>
</dbReference>
<protein>
    <submittedName>
        <fullName evidence="6">Kinase-like domain-containing protein</fullName>
    </submittedName>
</protein>
<evidence type="ECO:0000313" key="7">
    <source>
        <dbReference type="Proteomes" id="UP000266673"/>
    </source>
</evidence>
<dbReference type="InterPro" id="IPR011009">
    <property type="entry name" value="Kinase-like_dom_sf"/>
</dbReference>
<name>A0A397V245_9GLOM</name>
<dbReference type="SUPFAM" id="SSF56112">
    <property type="entry name" value="Protein kinase-like (PK-like)"/>
    <property type="match status" value="1"/>
</dbReference>
<dbReference type="GO" id="GO:0004674">
    <property type="term" value="F:protein serine/threonine kinase activity"/>
    <property type="evidence" value="ECO:0007669"/>
    <property type="project" value="TreeGrafter"/>
</dbReference>